<evidence type="ECO:0000313" key="1">
    <source>
        <dbReference type="EMBL" id="CDU17515.1"/>
    </source>
</evidence>
<dbReference type="EMBL" id="LM993662">
    <property type="protein sequence ID" value="VTZ77306.1"/>
    <property type="molecule type" value="Genomic_DNA"/>
</dbReference>
<dbReference type="Proteomes" id="UP000072904">
    <property type="component" value="Chromosome 8"/>
</dbReference>
<reference evidence="2" key="4">
    <citation type="submission" date="2019-05" db="EMBL/GenBank/DDBJ databases">
        <authorList>
            <consortium name="Pathogen Informatics"/>
        </authorList>
    </citation>
    <scope>NUCLEOTIDE SEQUENCE</scope>
    <source>
        <strain evidence="2">17X</strain>
    </source>
</reference>
<dbReference type="OrthoDB" id="391731at2759"/>
<dbReference type="GO" id="GO:0008017">
    <property type="term" value="F:microtubule binding"/>
    <property type="evidence" value="ECO:0007669"/>
    <property type="project" value="InterPro"/>
</dbReference>
<dbReference type="InterPro" id="IPR009829">
    <property type="entry name" value="SKA1"/>
</dbReference>
<evidence type="ECO:0000313" key="3">
    <source>
        <dbReference type="Proteomes" id="UP000072874"/>
    </source>
</evidence>
<dbReference type="EMBL" id="LK934636">
    <property type="protein sequence ID" value="CDU17515.1"/>
    <property type="molecule type" value="Genomic_DNA"/>
</dbReference>
<evidence type="ECO:0000313" key="2">
    <source>
        <dbReference type="EMBL" id="VTZ77306.1"/>
    </source>
</evidence>
<dbReference type="OMA" id="QKIFHIC"/>
<reference evidence="2" key="2">
    <citation type="submission" date="2014-05" db="EMBL/GenBank/DDBJ databases">
        <authorList>
            <person name="Aslett M.A."/>
            <person name="De Silva N."/>
        </authorList>
    </citation>
    <scope>NUCLEOTIDE SEQUENCE</scope>
    <source>
        <strain evidence="2">17X</strain>
    </source>
</reference>
<dbReference type="GO" id="GO:0051301">
    <property type="term" value="P:cell division"/>
    <property type="evidence" value="ECO:0007669"/>
    <property type="project" value="InterPro"/>
</dbReference>
<dbReference type="GeneID" id="3830542"/>
<name>A0A077Y3J7_PLAYE</name>
<evidence type="ECO:0000313" key="4">
    <source>
        <dbReference type="Proteomes" id="UP000072904"/>
    </source>
</evidence>
<organism evidence="1 4">
    <name type="scientific">Plasmodium yoelii</name>
    <dbReference type="NCBI Taxonomy" id="5861"/>
    <lineage>
        <taxon>Eukaryota</taxon>
        <taxon>Sar</taxon>
        <taxon>Alveolata</taxon>
        <taxon>Apicomplexa</taxon>
        <taxon>Aconoidasida</taxon>
        <taxon>Haemosporida</taxon>
        <taxon>Plasmodiidae</taxon>
        <taxon>Plasmodium</taxon>
        <taxon>Plasmodium (Vinckeia)</taxon>
    </lineage>
</organism>
<proteinExistence type="predicted"/>
<accession>A0A077Y3J7</accession>
<sequence>MTEKICHKFINENIKTLCNETFESEKKHEKESESPSKNISLNCSSRCEELCTNINSRLQKIKDIVHLRSGKPNVILIETLNYIKEHIKEIEKYIQMLNKVIYEENKAYEYVQNIFNVLDKQNENIQKIYNICSQNIVITKNNNELIFQKPESYSSLSENFINNLLSVCKEENENKNNNNDCEKQNVEHNEIKDLNTNEFNNESFIN</sequence>
<dbReference type="KEGG" id="pyo:PY17X_0815600"/>
<dbReference type="RefSeq" id="XP_731317.2">
    <property type="nucleotide sequence ID" value="XM_726224.2"/>
</dbReference>
<dbReference type="Pfam" id="PF07160">
    <property type="entry name" value="SKA1"/>
    <property type="match status" value="1"/>
</dbReference>
<dbReference type="VEuPathDB" id="PlasmoDB:PY00336"/>
<dbReference type="Gene3D" id="6.10.250.1370">
    <property type="match status" value="1"/>
</dbReference>
<reference evidence="3 4" key="1">
    <citation type="journal article" date="2014" name="BMC Biol.">
        <title>A comprehensive evaluation of rodent malaria parasite genomes and gene expression.</title>
        <authorList>
            <person name="Otto T.D."/>
            <person name="Bohme U."/>
            <person name="Jackson A.P."/>
            <person name="Hunt M."/>
            <person name="Franke-Fayard B."/>
            <person name="Hoeijmakers W.A."/>
            <person name="Religa A.A."/>
            <person name="Robertson L."/>
            <person name="Sanders M."/>
            <person name="Ogun S.A."/>
            <person name="Cunningham D."/>
            <person name="Erhart A."/>
            <person name="Billker O."/>
            <person name="Khan S.M."/>
            <person name="Stunnenberg H.G."/>
            <person name="Langhorne J."/>
            <person name="Holder A.A."/>
            <person name="Waters A.P."/>
            <person name="Newbold C.I."/>
            <person name="Pain A."/>
            <person name="Berriman M."/>
            <person name="Janse C.J."/>
        </authorList>
    </citation>
    <scope>NUCLEOTIDE SEQUENCE [LARGE SCALE GENOMIC DNA]</scope>
    <source>
        <strain evidence="2 3">17X</strain>
        <strain evidence="1 4">YM</strain>
    </source>
</reference>
<dbReference type="VEuPathDB" id="PlasmoDB:PYYM_0815300"/>
<dbReference type="VEuPathDB" id="PlasmoDB:PY17X_0815600"/>
<dbReference type="GO" id="GO:0007059">
    <property type="term" value="P:chromosome segregation"/>
    <property type="evidence" value="ECO:0007669"/>
    <property type="project" value="InterPro"/>
</dbReference>
<dbReference type="Proteomes" id="UP000072874">
    <property type="component" value="Chromosome 8"/>
</dbReference>
<dbReference type="VEuPathDB" id="PlasmoDB:Py17XNL_000801719"/>
<reference evidence="1" key="3">
    <citation type="submission" date="2014-05" db="EMBL/GenBank/DDBJ databases">
        <authorList>
            <person name="Aslett A.Martin."/>
            <person name="De Silva Nishadi"/>
        </authorList>
    </citation>
    <scope>NUCLEOTIDE SEQUENCE</scope>
    <source>
        <strain evidence="1">YM</strain>
    </source>
</reference>
<dbReference type="AlphaFoldDB" id="A0A077Y3J7"/>
<protein>
    <submittedName>
        <fullName evidence="1">Uncharacterized protein</fullName>
    </submittedName>
</protein>
<gene>
    <name evidence="2" type="ORF">PY17X_0815600</name>
    <name evidence="1" type="ORF">PYYM_0815300</name>
</gene>